<sequence>MLCERHVQKAMDEREDEDGDEDAFGLAGDRTTVALKRVTRFIDLAALGPVRTAYTTAEASGSSLLCIAMRFLPVLFSPTPVSSAASSVRPLGTRRNDCLFSLLAFLFLDGTAWTFTRTLYFLRPFRSIYLSVPTTTTSTPHASLLT</sequence>
<keyword evidence="2" id="KW-1185">Reference proteome</keyword>
<name>A0ACC1NCR3_9APHY</name>
<gene>
    <name evidence="1" type="ORF">NUW54_g11529</name>
</gene>
<comment type="caution">
    <text evidence="1">The sequence shown here is derived from an EMBL/GenBank/DDBJ whole genome shotgun (WGS) entry which is preliminary data.</text>
</comment>
<protein>
    <submittedName>
        <fullName evidence="1">Uncharacterized protein</fullName>
    </submittedName>
</protein>
<accession>A0ACC1NCR3</accession>
<evidence type="ECO:0000313" key="2">
    <source>
        <dbReference type="Proteomes" id="UP001144978"/>
    </source>
</evidence>
<dbReference type="EMBL" id="JANSHE010004535">
    <property type="protein sequence ID" value="KAJ2976667.1"/>
    <property type="molecule type" value="Genomic_DNA"/>
</dbReference>
<organism evidence="1 2">
    <name type="scientific">Trametes sanguinea</name>
    <dbReference type="NCBI Taxonomy" id="158606"/>
    <lineage>
        <taxon>Eukaryota</taxon>
        <taxon>Fungi</taxon>
        <taxon>Dikarya</taxon>
        <taxon>Basidiomycota</taxon>
        <taxon>Agaricomycotina</taxon>
        <taxon>Agaricomycetes</taxon>
        <taxon>Polyporales</taxon>
        <taxon>Polyporaceae</taxon>
        <taxon>Trametes</taxon>
    </lineage>
</organism>
<dbReference type="Proteomes" id="UP001144978">
    <property type="component" value="Unassembled WGS sequence"/>
</dbReference>
<evidence type="ECO:0000313" key="1">
    <source>
        <dbReference type="EMBL" id="KAJ2976667.1"/>
    </source>
</evidence>
<reference evidence="1" key="1">
    <citation type="submission" date="2022-08" db="EMBL/GenBank/DDBJ databases">
        <title>Genome Sequence of Pycnoporus sanguineus.</title>
        <authorList>
            <person name="Buettner E."/>
        </authorList>
    </citation>
    <scope>NUCLEOTIDE SEQUENCE</scope>
    <source>
        <strain evidence="1">CG-C14</strain>
    </source>
</reference>
<proteinExistence type="predicted"/>